<feature type="region of interest" description="Disordered" evidence="1">
    <location>
        <begin position="1"/>
        <end position="21"/>
    </location>
</feature>
<dbReference type="Proteomes" id="UP000595197">
    <property type="component" value="Plasmid pTT6-1"/>
</dbReference>
<dbReference type="PANTHER" id="PTHR40045:SF1">
    <property type="entry name" value="YQCI_YCGG FAMILY PROTEIN"/>
    <property type="match status" value="1"/>
</dbReference>
<evidence type="ECO:0000313" key="3">
    <source>
        <dbReference type="Proteomes" id="UP000595197"/>
    </source>
</evidence>
<evidence type="ECO:0000313" key="2">
    <source>
        <dbReference type="EMBL" id="QQP93306.1"/>
    </source>
</evidence>
<protein>
    <submittedName>
        <fullName evidence="2">YqcI/YcgG family protein</fullName>
    </submittedName>
</protein>
<keyword evidence="2" id="KW-0614">Plasmid</keyword>
<proteinExistence type="predicted"/>
<dbReference type="PANTHER" id="PTHR40045">
    <property type="entry name" value="YCGG FAMILY PROTEIN"/>
    <property type="match status" value="1"/>
</dbReference>
<name>A0ABX7BHR3_9PROT</name>
<sequence length="261" mass="29685">MGLRGSRSRTSKLTDASAATKGEQFNPEADIREFILDQGFPCVGAKSAVQKGRMTVYTARSIDSSWDDVAIQERLMRFAWEYTQDPTLFTSFAVIFQGPARLAEEDFERNLWDRVQSLTDKDAWRGQQHDPRVSADPDDPHFALSFGGQAFFVVGLHPQASRPARRFSHPAMIFNLHDQFQMLRDQNRYEKLRAAILDRDVKLAGDVNPMLARHGESSEARQYSGRIIEPDWACPYSRKLAPPVHPHPIDTLHDFLGKRDA</sequence>
<gene>
    <name evidence="2" type="ORF">IGS68_28255</name>
</gene>
<dbReference type="InterPro" id="IPR014988">
    <property type="entry name" value="Uncharacterised_YqcI/YcgG"/>
</dbReference>
<dbReference type="RefSeq" id="WP_201082806.1">
    <property type="nucleotide sequence ID" value="NZ_CP067421.1"/>
</dbReference>
<geneLocation type="plasmid" evidence="2 3">
    <name>pTT6-1</name>
</geneLocation>
<organism evidence="2 3">
    <name type="scientific">Skermanella cutis</name>
    <dbReference type="NCBI Taxonomy" id="2775420"/>
    <lineage>
        <taxon>Bacteria</taxon>
        <taxon>Pseudomonadati</taxon>
        <taxon>Pseudomonadota</taxon>
        <taxon>Alphaproteobacteria</taxon>
        <taxon>Rhodospirillales</taxon>
        <taxon>Azospirillaceae</taxon>
        <taxon>Skermanella</taxon>
    </lineage>
</organism>
<reference evidence="2" key="1">
    <citation type="submission" date="2021-02" db="EMBL/GenBank/DDBJ databases">
        <title>Skermanella TT6 skin isolate.</title>
        <authorList>
            <person name="Lee K."/>
            <person name="Ganzorig M."/>
        </authorList>
    </citation>
    <scope>NUCLEOTIDE SEQUENCE</scope>
    <source>
        <strain evidence="2">TT6</strain>
    </source>
</reference>
<accession>A0ABX7BHR3</accession>
<feature type="compositionally biased region" description="Basic residues" evidence="1">
    <location>
        <begin position="1"/>
        <end position="10"/>
    </location>
</feature>
<dbReference type="Pfam" id="PF08892">
    <property type="entry name" value="YqcI_YcgG"/>
    <property type="match status" value="1"/>
</dbReference>
<keyword evidence="3" id="KW-1185">Reference proteome</keyword>
<dbReference type="EMBL" id="CP067421">
    <property type="protein sequence ID" value="QQP93306.1"/>
    <property type="molecule type" value="Genomic_DNA"/>
</dbReference>
<evidence type="ECO:0000256" key="1">
    <source>
        <dbReference type="SAM" id="MobiDB-lite"/>
    </source>
</evidence>
<dbReference type="NCBIfam" id="NF041366">
    <property type="entry name" value="GntA_guanitoxin"/>
    <property type="match status" value="1"/>
</dbReference>